<organism evidence="1 2">
    <name type="scientific">Candolleomyces aberdarensis</name>
    <dbReference type="NCBI Taxonomy" id="2316362"/>
    <lineage>
        <taxon>Eukaryota</taxon>
        <taxon>Fungi</taxon>
        <taxon>Dikarya</taxon>
        <taxon>Basidiomycota</taxon>
        <taxon>Agaricomycotina</taxon>
        <taxon>Agaricomycetes</taxon>
        <taxon>Agaricomycetidae</taxon>
        <taxon>Agaricales</taxon>
        <taxon>Agaricineae</taxon>
        <taxon>Psathyrellaceae</taxon>
        <taxon>Candolleomyces</taxon>
    </lineage>
</organism>
<dbReference type="EMBL" id="SDEE01000374">
    <property type="protein sequence ID" value="RXW17077.1"/>
    <property type="molecule type" value="Genomic_DNA"/>
</dbReference>
<dbReference type="OrthoDB" id="2835991at2759"/>
<sequence length="171" mass="19343">MPHVLNFSLIVSVDETTFVTNWVQLPFLQRFHVSIYGVCDAHPTLHYPPEISDLIYRAVHNQTSVGNLSIHVTCQMAYVPLPDGDAILKDDQGWMRLSERLGDKFFPHLGTLRISMSIVLAQQDEEITRAVCEDVEGRVRNELLERFERPGRSLELAIGAQSFVELAPGLE</sequence>
<proteinExistence type="predicted"/>
<dbReference type="Proteomes" id="UP000290288">
    <property type="component" value="Unassembled WGS sequence"/>
</dbReference>
<gene>
    <name evidence="1" type="ORF">EST38_g8774</name>
</gene>
<protein>
    <submittedName>
        <fullName evidence="1">Uncharacterized protein</fullName>
    </submittedName>
</protein>
<accession>A0A4Q2DBM8</accession>
<comment type="caution">
    <text evidence="1">The sequence shown here is derived from an EMBL/GenBank/DDBJ whole genome shotgun (WGS) entry which is preliminary data.</text>
</comment>
<evidence type="ECO:0000313" key="2">
    <source>
        <dbReference type="Proteomes" id="UP000290288"/>
    </source>
</evidence>
<dbReference type="AlphaFoldDB" id="A0A4Q2DBM8"/>
<evidence type="ECO:0000313" key="1">
    <source>
        <dbReference type="EMBL" id="RXW17077.1"/>
    </source>
</evidence>
<reference evidence="1 2" key="1">
    <citation type="submission" date="2019-01" db="EMBL/GenBank/DDBJ databases">
        <title>Draft genome sequence of Psathyrella aberdarensis IHI B618.</title>
        <authorList>
            <person name="Buettner E."/>
            <person name="Kellner H."/>
        </authorList>
    </citation>
    <scope>NUCLEOTIDE SEQUENCE [LARGE SCALE GENOMIC DNA]</scope>
    <source>
        <strain evidence="1 2">IHI B618</strain>
    </source>
</reference>
<name>A0A4Q2DBM8_9AGAR</name>
<keyword evidence="2" id="KW-1185">Reference proteome</keyword>